<dbReference type="InterPro" id="IPR004193">
    <property type="entry name" value="Glyco_hydro_13_N"/>
</dbReference>
<name>A0A316AFC0_9ACTN</name>
<evidence type="ECO:0000259" key="1">
    <source>
        <dbReference type="Pfam" id="PF02922"/>
    </source>
</evidence>
<dbReference type="Pfam" id="PF02922">
    <property type="entry name" value="CBM_48"/>
    <property type="match status" value="1"/>
</dbReference>
<proteinExistence type="predicted"/>
<dbReference type="SUPFAM" id="SSF81296">
    <property type="entry name" value="E set domains"/>
    <property type="match status" value="1"/>
</dbReference>
<evidence type="ECO:0000313" key="2">
    <source>
        <dbReference type="EMBL" id="PWJ56059.1"/>
    </source>
</evidence>
<dbReference type="CDD" id="cd07184">
    <property type="entry name" value="E_set_Isoamylase_like_N"/>
    <property type="match status" value="1"/>
</dbReference>
<dbReference type="GO" id="GO:0005975">
    <property type="term" value="P:carbohydrate metabolic process"/>
    <property type="evidence" value="ECO:0007669"/>
    <property type="project" value="InterPro"/>
</dbReference>
<feature type="domain" description="Glycoside hydrolase family 13 N-terminal" evidence="1">
    <location>
        <begin position="15"/>
        <end position="78"/>
    </location>
</feature>
<dbReference type="EMBL" id="QGDQ01000001">
    <property type="protein sequence ID" value="PWJ56059.1"/>
    <property type="molecule type" value="Genomic_DNA"/>
</dbReference>
<comment type="caution">
    <text evidence="2">The sequence shown here is derived from an EMBL/GenBank/DDBJ whole genome shotgun (WGS) entry which is preliminary data.</text>
</comment>
<dbReference type="Gene3D" id="2.60.40.10">
    <property type="entry name" value="Immunoglobulins"/>
    <property type="match status" value="1"/>
</dbReference>
<dbReference type="InterPro" id="IPR014756">
    <property type="entry name" value="Ig_E-set"/>
</dbReference>
<reference evidence="2 3" key="1">
    <citation type="submission" date="2018-03" db="EMBL/GenBank/DDBJ databases">
        <title>Genomic Encyclopedia of Archaeal and Bacterial Type Strains, Phase II (KMG-II): from individual species to whole genera.</title>
        <authorList>
            <person name="Goeker M."/>
        </authorList>
    </citation>
    <scope>NUCLEOTIDE SEQUENCE [LARGE SCALE GENOMIC DNA]</scope>
    <source>
        <strain evidence="2 3">DSM 44889</strain>
    </source>
</reference>
<sequence length="93" mass="10229">MTITTKTTKGSDDVKVTFSLSAAEYSEPVSVVGNFNDWSPFAHVMKKRSNGSRSATVVVPKGSTVHFRYLGHDGHWFDDEDAVVDDQGSTYEV</sequence>
<keyword evidence="3" id="KW-1185">Reference proteome</keyword>
<accession>A0A316AFC0</accession>
<gene>
    <name evidence="2" type="ORF">BXY45_10133</name>
</gene>
<protein>
    <submittedName>
        <fullName evidence="2">Putative carbohydrate-binding protein with CBM48</fullName>
    </submittedName>
</protein>
<dbReference type="GO" id="GO:0004553">
    <property type="term" value="F:hydrolase activity, hydrolyzing O-glycosyl compounds"/>
    <property type="evidence" value="ECO:0007669"/>
    <property type="project" value="InterPro"/>
</dbReference>
<dbReference type="Proteomes" id="UP000245469">
    <property type="component" value="Unassembled WGS sequence"/>
</dbReference>
<dbReference type="InterPro" id="IPR013783">
    <property type="entry name" value="Ig-like_fold"/>
</dbReference>
<evidence type="ECO:0000313" key="3">
    <source>
        <dbReference type="Proteomes" id="UP000245469"/>
    </source>
</evidence>
<dbReference type="RefSeq" id="WP_170131235.1">
    <property type="nucleotide sequence ID" value="NZ_QGDQ01000001.1"/>
</dbReference>
<organism evidence="2 3">
    <name type="scientific">Quadrisphaera granulorum</name>
    <dbReference type="NCBI Taxonomy" id="317664"/>
    <lineage>
        <taxon>Bacteria</taxon>
        <taxon>Bacillati</taxon>
        <taxon>Actinomycetota</taxon>
        <taxon>Actinomycetes</taxon>
        <taxon>Kineosporiales</taxon>
        <taxon>Kineosporiaceae</taxon>
        <taxon>Quadrisphaera</taxon>
    </lineage>
</organism>
<dbReference type="AlphaFoldDB" id="A0A316AFC0"/>